<keyword evidence="3" id="KW-1185">Reference proteome</keyword>
<organism evidence="2 3">
    <name type="scientific">Orbilia ellipsospora</name>
    <dbReference type="NCBI Taxonomy" id="2528407"/>
    <lineage>
        <taxon>Eukaryota</taxon>
        <taxon>Fungi</taxon>
        <taxon>Dikarya</taxon>
        <taxon>Ascomycota</taxon>
        <taxon>Pezizomycotina</taxon>
        <taxon>Orbiliomycetes</taxon>
        <taxon>Orbiliales</taxon>
        <taxon>Orbiliaceae</taxon>
        <taxon>Orbilia</taxon>
    </lineage>
</organism>
<feature type="compositionally biased region" description="Polar residues" evidence="1">
    <location>
        <begin position="1"/>
        <end position="22"/>
    </location>
</feature>
<feature type="region of interest" description="Disordered" evidence="1">
    <location>
        <begin position="168"/>
        <end position="200"/>
    </location>
</feature>
<dbReference type="AlphaFoldDB" id="A0AAV9X896"/>
<proteinExistence type="predicted"/>
<dbReference type="Proteomes" id="UP001365542">
    <property type="component" value="Unassembled WGS sequence"/>
</dbReference>
<feature type="region of interest" description="Disordered" evidence="1">
    <location>
        <begin position="1"/>
        <end position="154"/>
    </location>
</feature>
<protein>
    <submittedName>
        <fullName evidence="2">Uncharacterized protein</fullName>
    </submittedName>
</protein>
<evidence type="ECO:0000256" key="1">
    <source>
        <dbReference type="SAM" id="MobiDB-lite"/>
    </source>
</evidence>
<name>A0AAV9X896_9PEZI</name>
<evidence type="ECO:0000313" key="3">
    <source>
        <dbReference type="Proteomes" id="UP001365542"/>
    </source>
</evidence>
<sequence>MASRAPLTTPSAGSSKHNSNPIGSPDAPRAPLTRSRLSRHPEAEAEWLSGQNETEILPSQKVAAQSSSLSAPKPLRQKKLSNLDPSAQSNSHQNTAQAALDFDSSQDDSSSGDTNLHEEGLDIDPELLTPTPSRENSNNEHQTTQSQPSQQIPRRISIHDVLSAPRNISTHRASGLFETNTTPSAKRKDTEDCTAEEPQAKKFRLSNDIAAELQAPLPPSRAFLPPKGQFQPSASHPGTEARHRVSLASITPHSPTSQPSPNIRPASVAEIAPMAVPQHYHLLEYIRKHNQHLEVQLFNRNFENNRQADEIRRSNEYAARAKRCMRKDGEDINHLRTLVLHAKNKLEIWEKMLRSLEVLEITSTETVEVAQNDNRIVNQVGVATRVVQDIREVVKNFNKTLKDIQGRPVHEIDEVINIYATFNH</sequence>
<evidence type="ECO:0000313" key="2">
    <source>
        <dbReference type="EMBL" id="KAK6537831.1"/>
    </source>
</evidence>
<accession>A0AAV9X896</accession>
<feature type="compositionally biased region" description="Polar residues" evidence="1">
    <location>
        <begin position="168"/>
        <end position="184"/>
    </location>
</feature>
<dbReference type="EMBL" id="JAVHJO010000008">
    <property type="protein sequence ID" value="KAK6537831.1"/>
    <property type="molecule type" value="Genomic_DNA"/>
</dbReference>
<reference evidence="2 3" key="1">
    <citation type="submission" date="2019-10" db="EMBL/GenBank/DDBJ databases">
        <authorList>
            <person name="Palmer J.M."/>
        </authorList>
    </citation>
    <scope>NUCLEOTIDE SEQUENCE [LARGE SCALE GENOMIC DNA]</scope>
    <source>
        <strain evidence="2 3">TWF694</strain>
    </source>
</reference>
<feature type="compositionally biased region" description="Low complexity" evidence="1">
    <location>
        <begin position="142"/>
        <end position="154"/>
    </location>
</feature>
<feature type="compositionally biased region" description="Polar residues" evidence="1">
    <location>
        <begin position="130"/>
        <end position="141"/>
    </location>
</feature>
<feature type="compositionally biased region" description="Low complexity" evidence="1">
    <location>
        <begin position="101"/>
        <end position="113"/>
    </location>
</feature>
<feature type="compositionally biased region" description="Polar residues" evidence="1">
    <location>
        <begin position="83"/>
        <end position="97"/>
    </location>
</feature>
<gene>
    <name evidence="2" type="ORF">TWF694_010733</name>
</gene>
<comment type="caution">
    <text evidence="2">The sequence shown here is derived from an EMBL/GenBank/DDBJ whole genome shotgun (WGS) entry which is preliminary data.</text>
</comment>